<evidence type="ECO:0000256" key="7">
    <source>
        <dbReference type="ARBA" id="ARBA00022679"/>
    </source>
</evidence>
<dbReference type="SMART" id="SM01065">
    <property type="entry name" value="CBM_2"/>
    <property type="match status" value="1"/>
</dbReference>
<dbReference type="InterPro" id="IPR002044">
    <property type="entry name" value="CBM20"/>
</dbReference>
<evidence type="ECO:0000256" key="4">
    <source>
        <dbReference type="ARBA" id="ARBA00012560"/>
    </source>
</evidence>
<dbReference type="InterPro" id="IPR013784">
    <property type="entry name" value="Carb-bd-like_fold"/>
</dbReference>
<comment type="catalytic activity">
    <reaction evidence="1">
        <text>Transfers a segment of a (1-&gt;4)-alpha-D-glucan to a new position in an acceptor, which may be glucose or a (1-&gt;4)-alpha-D-glucan.</text>
        <dbReference type="EC" id="2.4.1.25"/>
    </reaction>
</comment>
<dbReference type="Pfam" id="PF02446">
    <property type="entry name" value="Glyco_hydro_77"/>
    <property type="match status" value="1"/>
</dbReference>
<comment type="similarity">
    <text evidence="3">Belongs to the disproportionating enzyme family.</text>
</comment>
<evidence type="ECO:0000256" key="10">
    <source>
        <dbReference type="ARBA" id="ARBA00031501"/>
    </source>
</evidence>
<dbReference type="EMBL" id="CAXHTA020000004">
    <property type="protein sequence ID" value="CAL5220743.1"/>
    <property type="molecule type" value="Genomic_DNA"/>
</dbReference>
<evidence type="ECO:0000256" key="5">
    <source>
        <dbReference type="ARBA" id="ARBA00022490"/>
    </source>
</evidence>
<dbReference type="Gene3D" id="3.20.20.80">
    <property type="entry name" value="Glycosidases"/>
    <property type="match status" value="2"/>
</dbReference>
<keyword evidence="6" id="KW-0328">Glycosyltransferase</keyword>
<protein>
    <recommendedName>
        <fullName evidence="4">4-alpha-glucanotransferase</fullName>
        <ecNumber evidence="4">2.4.1.25</ecNumber>
    </recommendedName>
    <alternativeName>
        <fullName evidence="9">Amylomaltase</fullName>
    </alternativeName>
    <alternativeName>
        <fullName evidence="10">Disproportionating enzyme</fullName>
    </alternativeName>
</protein>
<evidence type="ECO:0000256" key="8">
    <source>
        <dbReference type="ARBA" id="ARBA00023277"/>
    </source>
</evidence>
<dbReference type="InterPro" id="IPR003385">
    <property type="entry name" value="Glyco_hydro_77"/>
</dbReference>
<evidence type="ECO:0000256" key="3">
    <source>
        <dbReference type="ARBA" id="ARBA00005684"/>
    </source>
</evidence>
<dbReference type="PROSITE" id="PS51166">
    <property type="entry name" value="CBM20"/>
    <property type="match status" value="1"/>
</dbReference>
<comment type="subcellular location">
    <subcellularLocation>
        <location evidence="2">Cytoplasm</location>
    </subcellularLocation>
</comment>
<dbReference type="Proteomes" id="UP001497392">
    <property type="component" value="Unassembled WGS sequence"/>
</dbReference>
<keyword evidence="13" id="KW-1185">Reference proteome</keyword>
<proteinExistence type="inferred from homology"/>
<dbReference type="PANTHER" id="PTHR32518">
    <property type="match status" value="1"/>
</dbReference>
<reference evidence="12 13" key="1">
    <citation type="submission" date="2024-06" db="EMBL/GenBank/DDBJ databases">
        <authorList>
            <person name="Kraege A."/>
            <person name="Thomma B."/>
        </authorList>
    </citation>
    <scope>NUCLEOTIDE SEQUENCE [LARGE SCALE GENOMIC DNA]</scope>
</reference>
<evidence type="ECO:0000256" key="1">
    <source>
        <dbReference type="ARBA" id="ARBA00000439"/>
    </source>
</evidence>
<dbReference type="Pfam" id="PF00686">
    <property type="entry name" value="CBM_20"/>
    <property type="match status" value="1"/>
</dbReference>
<accession>A0ABP1FLA5</accession>
<keyword evidence="7" id="KW-0808">Transferase</keyword>
<comment type="caution">
    <text evidence="12">The sequence shown here is derived from an EMBL/GenBank/DDBJ whole genome shotgun (WGS) entry which is preliminary data.</text>
</comment>
<feature type="domain" description="CBM20" evidence="11">
    <location>
        <begin position="119"/>
        <end position="226"/>
    </location>
</feature>
<keyword evidence="8" id="KW-0119">Carbohydrate metabolism</keyword>
<evidence type="ECO:0000256" key="6">
    <source>
        <dbReference type="ARBA" id="ARBA00022676"/>
    </source>
</evidence>
<dbReference type="SUPFAM" id="SSF49452">
    <property type="entry name" value="Starch-binding domain-like"/>
    <property type="match status" value="1"/>
</dbReference>
<dbReference type="SUPFAM" id="SSF51445">
    <property type="entry name" value="(Trans)glycosidases"/>
    <property type="match status" value="1"/>
</dbReference>
<evidence type="ECO:0000256" key="2">
    <source>
        <dbReference type="ARBA" id="ARBA00004496"/>
    </source>
</evidence>
<sequence length="939" mass="107185">MEPCGVEGAGLIRLKARCMVARHQDDDLIWEGEVQVPCTVRKVEYSYAVTDDAAEIEAEEMSKRSLAVPEGLEDRSTIELRDSWQDCSHPAYLLSSNAFRGNILGPSRPAGSGATARQAIQENEVLVRFRLWDWGLREGEGIGITGSLPALGNWQIRQLLSLKEVQTPFWEAEVSVPQHAFPITYKYVVSRESGNTELEVGENRIVSLDSEPEDDSSAAPALIVQGDGTFRHERMWRGSAIAMPVFALRSRDSVGAGEFQDLKKLVTLCHQAGLRMIQLLPVNDTSVYNMWWDSYPYSSVSVFALHPLYLSLSALAPSSMPADIAKSIEEARKELDGPAVDYERTLATKLAIAHRIFQAVGQAELKSPGFQQFYKANREWLQPYGVFKFLQDLFGTAEHWHWGSLSRPNQRMLERLSSPDQPQHQTICFTYWLQWHLSKQLKSASEFARQHQIALKGDLPIGVDKRSVDTWMDPGLFHMQYSTGAPPDMFDAGGQNWGFPTYNWEEMSKDNYQWWRRRLTTLSEYFHAYRIDHILGFFRIWEIPGNCVTGLLGHFRPSYPLTRQELESHGIWDFDRLCKPYITTTILEDTFGELAAEVAAKYLTEYEKGRYRLKEEYASESAIEAVQPKPGSPAWLVEEIEAVRRGLMDLLHNVVLLRCPDSDKEFTPRFNLMATTSYANLDMHWKGHLKHLHDDYLESRQLELWREHAHKTLPVLMRATSMLVCGEDLGFLAPCVHPLMKELGLIGLRIQRMPSEPDADFGNPANYPYMCVASPSCHDTSTTRAWYEEDADRRQRFYNNALGRPGEAPEQCIPEVMHDIVQQHMDSPAMWAIFPLQDLLALSDKYNGRPATEETINDPTVRKHYWRYRCHIDLETLLEDKAFILNIQRMLLESGRVSQQQLPVSRPKAALDQNGSAYEHFKPVNQTVAAPQFQPEALD</sequence>
<dbReference type="EC" id="2.4.1.25" evidence="4"/>
<evidence type="ECO:0000256" key="9">
    <source>
        <dbReference type="ARBA" id="ARBA00031423"/>
    </source>
</evidence>
<organism evidence="12 13">
    <name type="scientific">Coccomyxa viridis</name>
    <dbReference type="NCBI Taxonomy" id="1274662"/>
    <lineage>
        <taxon>Eukaryota</taxon>
        <taxon>Viridiplantae</taxon>
        <taxon>Chlorophyta</taxon>
        <taxon>core chlorophytes</taxon>
        <taxon>Trebouxiophyceae</taxon>
        <taxon>Trebouxiophyceae incertae sedis</taxon>
        <taxon>Coccomyxaceae</taxon>
        <taxon>Coccomyxa</taxon>
    </lineage>
</organism>
<evidence type="ECO:0000313" key="13">
    <source>
        <dbReference type="Proteomes" id="UP001497392"/>
    </source>
</evidence>
<gene>
    <name evidence="12" type="primary">g2802</name>
    <name evidence="12" type="ORF">VP750_LOCUS2402</name>
</gene>
<dbReference type="InterPro" id="IPR017853">
    <property type="entry name" value="GH"/>
</dbReference>
<dbReference type="PANTHER" id="PTHR32518:SF3">
    <property type="entry name" value="4-ALPHA-GLUCANOTRANSFERASE"/>
    <property type="match status" value="1"/>
</dbReference>
<keyword evidence="5" id="KW-0963">Cytoplasm</keyword>
<dbReference type="InterPro" id="IPR013783">
    <property type="entry name" value="Ig-like_fold"/>
</dbReference>
<evidence type="ECO:0000259" key="11">
    <source>
        <dbReference type="PROSITE" id="PS51166"/>
    </source>
</evidence>
<dbReference type="Gene3D" id="2.60.40.10">
    <property type="entry name" value="Immunoglobulins"/>
    <property type="match status" value="2"/>
</dbReference>
<name>A0ABP1FLA5_9CHLO</name>
<evidence type="ECO:0000313" key="12">
    <source>
        <dbReference type="EMBL" id="CAL5220743.1"/>
    </source>
</evidence>